<dbReference type="PANTHER" id="PTHR43476:SF3">
    <property type="entry name" value="FAD-BINDING MONOOXYGENASE"/>
    <property type="match status" value="1"/>
</dbReference>
<dbReference type="Gene3D" id="3.50.50.60">
    <property type="entry name" value="FAD/NAD(P)-binding domain"/>
    <property type="match status" value="1"/>
</dbReference>
<dbReference type="EMBL" id="PVTF01000002">
    <property type="protein sequence ID" value="PRY44669.1"/>
    <property type="molecule type" value="Genomic_DNA"/>
</dbReference>
<dbReference type="InterPro" id="IPR002938">
    <property type="entry name" value="FAD-bd"/>
</dbReference>
<evidence type="ECO:0000256" key="1">
    <source>
        <dbReference type="ARBA" id="ARBA00023002"/>
    </source>
</evidence>
<dbReference type="SUPFAM" id="SSF51905">
    <property type="entry name" value="FAD/NAD(P)-binding domain"/>
    <property type="match status" value="1"/>
</dbReference>
<evidence type="ECO:0000313" key="4">
    <source>
        <dbReference type="Proteomes" id="UP000239494"/>
    </source>
</evidence>
<organism evidence="3 4">
    <name type="scientific">Umezawaea tangerina</name>
    <dbReference type="NCBI Taxonomy" id="84725"/>
    <lineage>
        <taxon>Bacteria</taxon>
        <taxon>Bacillati</taxon>
        <taxon>Actinomycetota</taxon>
        <taxon>Actinomycetes</taxon>
        <taxon>Pseudonocardiales</taxon>
        <taxon>Pseudonocardiaceae</taxon>
        <taxon>Umezawaea</taxon>
    </lineage>
</organism>
<dbReference type="NCBIfam" id="NF004829">
    <property type="entry name" value="PRK06183.1-3"/>
    <property type="match status" value="1"/>
</dbReference>
<sequence>MTDVECDVAVVGAGPVGLALASLLGRRGHRVVVLERRPRPYPLPRAVHFDDETARVLAEAGVGEAVRAHGEPASVYEWRNADGRCLLRFDWSGTGPSGWPTATMFHQPDLERALLAAAGAHESVTVLTGHTVTDLDAGEDGVILLVDAPDGPTRVRAAWVVGCDGANSLVRDRMGTPVTDLGYFYDWLVVDVVPHVHRPWDPTNVQVCDPARPTTAVSGGPGRRRWEFMRLPGESAAELGDEATAWRLLAPWDVTPETAVLERHAVYTFQARLADRWREGRLLIAGDAAHLMPPFAGQGMCSGIRDAANLAWKLDLVLGGVVDPALLDTYQVERRAHVQHAIAMSVELGKVICVADAEAAAQRDAFMLAHDADPARVLPPIPPSTLTGGVVGRDAAGAGVLSPQPLLTLDGRTGPLDDLVGQAVVVAATVDPREVLSDDQAARLEALGAVLLYVADGVLVPPGHVGVVIRPDHYAFGAAETRVALVEVVADLLARLPRPVALETR</sequence>
<feature type="domain" description="FAD-binding" evidence="2">
    <location>
        <begin position="5"/>
        <end position="343"/>
    </location>
</feature>
<dbReference type="Gene3D" id="3.30.70.2450">
    <property type="match status" value="1"/>
</dbReference>
<proteinExistence type="predicted"/>
<comment type="caution">
    <text evidence="3">The sequence shown here is derived from an EMBL/GenBank/DDBJ whole genome shotgun (WGS) entry which is preliminary data.</text>
</comment>
<dbReference type="PANTHER" id="PTHR43476">
    <property type="entry name" value="3-(3-HYDROXY-PHENYL)PROPIONATE/3-HYDROXYCINNAMIC ACID HYDROXYLASE"/>
    <property type="match status" value="1"/>
</dbReference>
<dbReference type="GO" id="GO:0008688">
    <property type="term" value="F:3-(3-hydroxyphenyl)propionate hydroxylase activity"/>
    <property type="evidence" value="ECO:0007669"/>
    <property type="project" value="TreeGrafter"/>
</dbReference>
<dbReference type="AlphaFoldDB" id="A0A2T0TGA1"/>
<evidence type="ECO:0000313" key="3">
    <source>
        <dbReference type="EMBL" id="PRY44669.1"/>
    </source>
</evidence>
<dbReference type="InterPro" id="IPR036188">
    <property type="entry name" value="FAD/NAD-bd_sf"/>
</dbReference>
<dbReference type="PRINTS" id="PR00420">
    <property type="entry name" value="RNGMNOXGNASE"/>
</dbReference>
<protein>
    <submittedName>
        <fullName evidence="3">Flavoprotein hydroxylase</fullName>
    </submittedName>
</protein>
<dbReference type="OrthoDB" id="8670884at2"/>
<dbReference type="GO" id="GO:0071949">
    <property type="term" value="F:FAD binding"/>
    <property type="evidence" value="ECO:0007669"/>
    <property type="project" value="InterPro"/>
</dbReference>
<dbReference type="GO" id="GO:0019622">
    <property type="term" value="P:3-(3-hydroxy)phenylpropionate catabolic process"/>
    <property type="evidence" value="ECO:0007669"/>
    <property type="project" value="TreeGrafter"/>
</dbReference>
<keyword evidence="4" id="KW-1185">Reference proteome</keyword>
<gene>
    <name evidence="3" type="ORF">CLV43_102234</name>
</gene>
<accession>A0A2T0TGA1</accession>
<dbReference type="RefSeq" id="WP_106186274.1">
    <property type="nucleotide sequence ID" value="NZ_PVTF01000002.1"/>
</dbReference>
<reference evidence="3 4" key="1">
    <citation type="submission" date="2018-03" db="EMBL/GenBank/DDBJ databases">
        <title>Genomic Encyclopedia of Archaeal and Bacterial Type Strains, Phase II (KMG-II): from individual species to whole genera.</title>
        <authorList>
            <person name="Goeker M."/>
        </authorList>
    </citation>
    <scope>NUCLEOTIDE SEQUENCE [LARGE SCALE GENOMIC DNA]</scope>
    <source>
        <strain evidence="3 4">DSM 44720</strain>
    </source>
</reference>
<dbReference type="InterPro" id="IPR050631">
    <property type="entry name" value="PheA/TfdB_FAD_monoxygenase"/>
</dbReference>
<name>A0A2T0TGA1_9PSEU</name>
<dbReference type="Pfam" id="PF01494">
    <property type="entry name" value="FAD_binding_3"/>
    <property type="match status" value="1"/>
</dbReference>
<keyword evidence="1" id="KW-0560">Oxidoreductase</keyword>
<evidence type="ECO:0000259" key="2">
    <source>
        <dbReference type="Pfam" id="PF01494"/>
    </source>
</evidence>
<dbReference type="Proteomes" id="UP000239494">
    <property type="component" value="Unassembled WGS sequence"/>
</dbReference>